<evidence type="ECO:0000256" key="5">
    <source>
        <dbReference type="ARBA" id="ARBA00035693"/>
    </source>
</evidence>
<evidence type="ECO:0000256" key="3">
    <source>
        <dbReference type="ARBA" id="ARBA00023212"/>
    </source>
</evidence>
<gene>
    <name evidence="6" type="ORF">POBO1169_LOCUS12158</name>
</gene>
<dbReference type="EMBL" id="HBFA01023874">
    <property type="protein sequence ID" value="CAD8674242.1"/>
    <property type="molecule type" value="Transcribed_RNA"/>
</dbReference>
<reference evidence="6" key="1">
    <citation type="submission" date="2021-01" db="EMBL/GenBank/DDBJ databases">
        <authorList>
            <person name="Corre E."/>
            <person name="Pelletier E."/>
            <person name="Niang G."/>
            <person name="Scheremetjew M."/>
            <person name="Finn R."/>
            <person name="Kale V."/>
            <person name="Holt S."/>
            <person name="Cochrane G."/>
            <person name="Meng A."/>
            <person name="Brown T."/>
            <person name="Cohen L."/>
        </authorList>
    </citation>
    <scope>NUCLEOTIDE SEQUENCE</scope>
    <source>
        <strain evidence="6">CCMP722</strain>
    </source>
</reference>
<keyword evidence="3" id="KW-0206">Cytoskeleton</keyword>
<dbReference type="PANTHER" id="PTHR31144:SF1">
    <property type="entry name" value="UPF0602 PROTEIN C4ORF47"/>
    <property type="match status" value="1"/>
</dbReference>
<comment type="subcellular location">
    <subcellularLocation>
        <location evidence="1">Cytoplasm</location>
        <location evidence="1">Cytoskeleton</location>
        <location evidence="1">Microtubule organizing center</location>
        <location evidence="1">Centrosome</location>
    </subcellularLocation>
</comment>
<comment type="similarity">
    <text evidence="4">Belongs to the CFAP96 family.</text>
</comment>
<dbReference type="GO" id="GO:0005881">
    <property type="term" value="C:cytoplasmic microtubule"/>
    <property type="evidence" value="ECO:0007669"/>
    <property type="project" value="TreeGrafter"/>
</dbReference>
<proteinExistence type="inferred from homology"/>
<keyword evidence="2" id="KW-0963">Cytoplasm</keyword>
<name>A0A7S0RDE7_9CHLO</name>
<dbReference type="Pfam" id="PF15239">
    <property type="entry name" value="CFAP96-like"/>
    <property type="match status" value="1"/>
</dbReference>
<evidence type="ECO:0000313" key="6">
    <source>
        <dbReference type="EMBL" id="CAD8674242.1"/>
    </source>
</evidence>
<evidence type="ECO:0000256" key="4">
    <source>
        <dbReference type="ARBA" id="ARBA00035656"/>
    </source>
</evidence>
<organism evidence="6">
    <name type="scientific">Pyramimonas obovata</name>
    <dbReference type="NCBI Taxonomy" id="1411642"/>
    <lineage>
        <taxon>Eukaryota</taxon>
        <taxon>Viridiplantae</taxon>
        <taxon>Chlorophyta</taxon>
        <taxon>Pyramimonadophyceae</taxon>
        <taxon>Pyramimonadales</taxon>
        <taxon>Pyramimonadaceae</taxon>
        <taxon>Pyramimonas</taxon>
        <taxon>Pyramimonas incertae sedis</taxon>
    </lineage>
</organism>
<dbReference type="PANTHER" id="PTHR31144">
    <property type="entry name" value="UPF0602 PROTEIN C4ORF47"/>
    <property type="match status" value="1"/>
</dbReference>
<sequence length="242" mass="27699">MNNNSSTAQALAAGCMGVFQNTSYVSIGDPGKPLMYGTKEKDRSCYGGKQMQTNPAKDGRLPDTYFDKKYTWISDGDHYVDKMGYAKTQKEKKKGFLTGDFRRRDEFSNTLRTLQYREQLDLEDKHRKRVVENMSEFQETDPEIAAKLDKEAADKASKHKESKLFDLVYDKELPDTVCKIARDTKNPTALTHERNFGTYQTSAMAYGYGIHEMEHDKPTYARLPIVQSTFYRPSKVPLNSLP</sequence>
<evidence type="ECO:0000256" key="2">
    <source>
        <dbReference type="ARBA" id="ARBA00022490"/>
    </source>
</evidence>
<dbReference type="AlphaFoldDB" id="A0A7S0RDE7"/>
<accession>A0A7S0RDE7</accession>
<evidence type="ECO:0000256" key="1">
    <source>
        <dbReference type="ARBA" id="ARBA00004300"/>
    </source>
</evidence>
<protein>
    <recommendedName>
        <fullName evidence="5">Cilia-and flagella-associated protein 96</fullName>
    </recommendedName>
</protein>
<dbReference type="InterPro" id="IPR029358">
    <property type="entry name" value="CFAP96"/>
</dbReference>